<dbReference type="EMBL" id="BART01002054">
    <property type="protein sequence ID" value="GAG55829.1"/>
    <property type="molecule type" value="Genomic_DNA"/>
</dbReference>
<dbReference type="InterPro" id="IPR018247">
    <property type="entry name" value="EF_Hand_1_Ca_BS"/>
</dbReference>
<dbReference type="PROSITE" id="PS00018">
    <property type="entry name" value="EF_HAND_1"/>
    <property type="match status" value="1"/>
</dbReference>
<dbReference type="InterPro" id="IPR036439">
    <property type="entry name" value="Dockerin_dom_sf"/>
</dbReference>
<proteinExistence type="predicted"/>
<organism evidence="1">
    <name type="scientific">marine sediment metagenome</name>
    <dbReference type="NCBI Taxonomy" id="412755"/>
    <lineage>
        <taxon>unclassified sequences</taxon>
        <taxon>metagenomes</taxon>
        <taxon>ecological metagenomes</taxon>
    </lineage>
</organism>
<dbReference type="GO" id="GO:0000272">
    <property type="term" value="P:polysaccharide catabolic process"/>
    <property type="evidence" value="ECO:0007669"/>
    <property type="project" value="InterPro"/>
</dbReference>
<evidence type="ECO:0008006" key="2">
    <source>
        <dbReference type="Google" id="ProtNLM"/>
    </source>
</evidence>
<reference evidence="1" key="1">
    <citation type="journal article" date="2014" name="Front. Microbiol.">
        <title>High frequency of phylogenetically diverse reductive dehalogenase-homologous genes in deep subseafloor sedimentary metagenomes.</title>
        <authorList>
            <person name="Kawai M."/>
            <person name="Futagami T."/>
            <person name="Toyoda A."/>
            <person name="Takaki Y."/>
            <person name="Nishi S."/>
            <person name="Hori S."/>
            <person name="Arai W."/>
            <person name="Tsubouchi T."/>
            <person name="Morono Y."/>
            <person name="Uchiyama I."/>
            <person name="Ito T."/>
            <person name="Fujiyama A."/>
            <person name="Inagaki F."/>
            <person name="Takami H."/>
        </authorList>
    </citation>
    <scope>NUCLEOTIDE SEQUENCE</scope>
    <source>
        <strain evidence="1">Expedition CK06-06</strain>
    </source>
</reference>
<protein>
    <recommendedName>
        <fullName evidence="2">Dockerin domain-containing protein</fullName>
    </recommendedName>
</protein>
<comment type="caution">
    <text evidence="1">The sequence shown here is derived from an EMBL/GenBank/DDBJ whole genome shotgun (WGS) entry which is preliminary data.</text>
</comment>
<gene>
    <name evidence="1" type="ORF">S01H4_06591</name>
</gene>
<dbReference type="SUPFAM" id="SSF63446">
    <property type="entry name" value="Type I dockerin domain"/>
    <property type="match status" value="1"/>
</dbReference>
<dbReference type="AlphaFoldDB" id="X0YIF1"/>
<sequence length="90" mass="10379">MGAYGGTAEASMPPYDWALLSDLTNDGTVHFVDFAHFANIFTDQEDELPGDFDRDGDVDFADLFLLTEDWLKQTIWHEIQFTRYQIRINS</sequence>
<accession>X0YIF1</accession>
<name>X0YIF1_9ZZZZ</name>
<evidence type="ECO:0000313" key="1">
    <source>
        <dbReference type="EMBL" id="GAG55829.1"/>
    </source>
</evidence>